<reference evidence="1 2" key="1">
    <citation type="submission" date="2019-03" db="EMBL/GenBank/DDBJ databases">
        <title>Deep-cultivation of Planctomycetes and their phenomic and genomic characterization uncovers novel biology.</title>
        <authorList>
            <person name="Wiegand S."/>
            <person name="Jogler M."/>
            <person name="Boedeker C."/>
            <person name="Pinto D."/>
            <person name="Vollmers J."/>
            <person name="Rivas-Marin E."/>
            <person name="Kohn T."/>
            <person name="Peeters S.H."/>
            <person name="Heuer A."/>
            <person name="Rast P."/>
            <person name="Oberbeckmann S."/>
            <person name="Bunk B."/>
            <person name="Jeske O."/>
            <person name="Meyerdierks A."/>
            <person name="Storesund J.E."/>
            <person name="Kallscheuer N."/>
            <person name="Luecker S."/>
            <person name="Lage O.M."/>
            <person name="Pohl T."/>
            <person name="Merkel B.J."/>
            <person name="Hornburger P."/>
            <person name="Mueller R.-W."/>
            <person name="Bruemmer F."/>
            <person name="Labrenz M."/>
            <person name="Spormann A.M."/>
            <person name="Op den Camp H."/>
            <person name="Overmann J."/>
            <person name="Amann R."/>
            <person name="Jetten M.S.M."/>
            <person name="Mascher T."/>
            <person name="Medema M.H."/>
            <person name="Devos D.P."/>
            <person name="Kaster A.-K."/>
            <person name="Ovreas L."/>
            <person name="Rohde M."/>
            <person name="Galperin M.Y."/>
            <person name="Jogler C."/>
        </authorList>
    </citation>
    <scope>NUCLEOTIDE SEQUENCE [LARGE SCALE GENOMIC DNA]</scope>
    <source>
        <strain evidence="1 2">V144</strain>
    </source>
</reference>
<gene>
    <name evidence="1" type="ORF">V144x_47710</name>
</gene>
<dbReference type="EMBL" id="CP037920">
    <property type="protein sequence ID" value="QDT99260.1"/>
    <property type="molecule type" value="Genomic_DNA"/>
</dbReference>
<proteinExistence type="predicted"/>
<accession>A0A517W1Z3</accession>
<dbReference type="KEGG" id="gaw:V144x_47710"/>
<name>A0A517W1Z3_9PLAN</name>
<evidence type="ECO:0000313" key="1">
    <source>
        <dbReference type="EMBL" id="QDT99260.1"/>
    </source>
</evidence>
<protein>
    <submittedName>
        <fullName evidence="1">Uncharacterized protein</fullName>
    </submittedName>
</protein>
<dbReference type="Proteomes" id="UP000318704">
    <property type="component" value="Chromosome"/>
</dbReference>
<organism evidence="1 2">
    <name type="scientific">Gimesia aquarii</name>
    <dbReference type="NCBI Taxonomy" id="2527964"/>
    <lineage>
        <taxon>Bacteria</taxon>
        <taxon>Pseudomonadati</taxon>
        <taxon>Planctomycetota</taxon>
        <taxon>Planctomycetia</taxon>
        <taxon>Planctomycetales</taxon>
        <taxon>Planctomycetaceae</taxon>
        <taxon>Gimesia</taxon>
    </lineage>
</organism>
<sequence>MVLRLVMILVALTSHSFLYGDTSDASLNRAKIMYEKKVSEARKQLLAAYDKAIRKYTSRGEISRANQLRGERKEFLSKGIIPPSGSVVSLVKSLDATFVVSGTGYQVEEFSNGLKAFSNRNYKLDDIPRKFAGWRFTQKNGGDYADMKVNVTSDGFIYAAIQAESLKEAAKKMTGWILDQDAFFSYTSKKKERMVIVKRRFKAGDVFKVDQLGWTGTILLIPPMK</sequence>
<dbReference type="AlphaFoldDB" id="A0A517W1Z3"/>
<evidence type="ECO:0000313" key="2">
    <source>
        <dbReference type="Proteomes" id="UP000318704"/>
    </source>
</evidence>